<feature type="compositionally biased region" description="Basic and acidic residues" evidence="1">
    <location>
        <begin position="1"/>
        <end position="19"/>
    </location>
</feature>
<dbReference type="InterPro" id="IPR050796">
    <property type="entry name" value="SCF_F-box_component"/>
</dbReference>
<proteinExistence type="predicted"/>
<feature type="region of interest" description="Disordered" evidence="1">
    <location>
        <begin position="1"/>
        <end position="22"/>
    </location>
</feature>
<gene>
    <name evidence="3" type="ORF">R1flu_005000</name>
</gene>
<evidence type="ECO:0000256" key="1">
    <source>
        <dbReference type="SAM" id="MobiDB-lite"/>
    </source>
</evidence>
<protein>
    <recommendedName>
        <fullName evidence="2">F-box domain-containing protein</fullName>
    </recommendedName>
</protein>
<dbReference type="Pfam" id="PF00646">
    <property type="entry name" value="F-box"/>
    <property type="match status" value="1"/>
</dbReference>
<accession>A0ABD1YRX5</accession>
<evidence type="ECO:0000313" key="3">
    <source>
        <dbReference type="EMBL" id="KAL2633521.1"/>
    </source>
</evidence>
<feature type="domain" description="F-box" evidence="2">
    <location>
        <begin position="35"/>
        <end position="66"/>
    </location>
</feature>
<dbReference type="Proteomes" id="UP001605036">
    <property type="component" value="Unassembled WGS sequence"/>
</dbReference>
<dbReference type="AlphaFoldDB" id="A0ABD1YRX5"/>
<organism evidence="3 4">
    <name type="scientific">Riccia fluitans</name>
    <dbReference type="NCBI Taxonomy" id="41844"/>
    <lineage>
        <taxon>Eukaryota</taxon>
        <taxon>Viridiplantae</taxon>
        <taxon>Streptophyta</taxon>
        <taxon>Embryophyta</taxon>
        <taxon>Marchantiophyta</taxon>
        <taxon>Marchantiopsida</taxon>
        <taxon>Marchantiidae</taxon>
        <taxon>Marchantiales</taxon>
        <taxon>Ricciaceae</taxon>
        <taxon>Riccia</taxon>
    </lineage>
</organism>
<dbReference type="PANTHER" id="PTHR31672:SF2">
    <property type="entry name" value="F-BOX DOMAIN-CONTAINING PROTEIN"/>
    <property type="match status" value="1"/>
</dbReference>
<evidence type="ECO:0000259" key="2">
    <source>
        <dbReference type="Pfam" id="PF00646"/>
    </source>
</evidence>
<dbReference type="SUPFAM" id="SSF50965">
    <property type="entry name" value="Galactose oxidase, central domain"/>
    <property type="match status" value="1"/>
</dbReference>
<dbReference type="Gene3D" id="2.120.10.80">
    <property type="entry name" value="Kelch-type beta propeller"/>
    <property type="match status" value="1"/>
</dbReference>
<dbReference type="InterPro" id="IPR036047">
    <property type="entry name" value="F-box-like_dom_sf"/>
</dbReference>
<comment type="caution">
    <text evidence="3">The sequence shown here is derived from an EMBL/GenBank/DDBJ whole genome shotgun (WGS) entry which is preliminary data.</text>
</comment>
<dbReference type="InterPro" id="IPR015915">
    <property type="entry name" value="Kelch-typ_b-propeller"/>
</dbReference>
<dbReference type="EMBL" id="JBHFFA010000003">
    <property type="protein sequence ID" value="KAL2633521.1"/>
    <property type="molecule type" value="Genomic_DNA"/>
</dbReference>
<dbReference type="InterPro" id="IPR011043">
    <property type="entry name" value="Gal_Oxase/kelch_b-propeller"/>
</dbReference>
<dbReference type="PANTHER" id="PTHR31672">
    <property type="entry name" value="BNACNNG10540D PROTEIN"/>
    <property type="match status" value="1"/>
</dbReference>
<dbReference type="InterPro" id="IPR001810">
    <property type="entry name" value="F-box_dom"/>
</dbReference>
<name>A0ABD1YRX5_9MARC</name>
<sequence>MREKSSEIRQSKEGGERTVECSGGEAEEMNRYCLLDELIEEILSRVSYPALYKARLLSKRWHSRFSISPRDELRCTSTASFHNLVTSAAVKWPKYAPVSVVGKEVVGYNRSSSCWHKLAIHERVPLDVITDESSTWRPGFAGSLMCTVGRSDDKALQLRVTNTMTGDWNLLPSPPEDRDNLIMDFRFLRVGSQNYKILVHNLPCPQFQAHVYDSSESSKTWINLSNSTSTTAGIPGLSPLSEYTDAYIDGTFYCMNKDSDGGMIVWRFATDTGTWEQVLRSVEFGSGELPGGMFQFGERFIIVSLLRVDSPSQTGRKQSCLAAKVYELNFRTLKLIRISTSPPDLVIGLQTVNLVEGGQCIYFCDIPDQGPPSFTCYSLDDQRWSCLPPPPLQYKWEWGRFSAFEPGFNPFASP</sequence>
<dbReference type="SUPFAM" id="SSF81383">
    <property type="entry name" value="F-box domain"/>
    <property type="match status" value="1"/>
</dbReference>
<reference evidence="3 4" key="1">
    <citation type="submission" date="2024-09" db="EMBL/GenBank/DDBJ databases">
        <title>Chromosome-scale assembly of Riccia fluitans.</title>
        <authorList>
            <person name="Paukszto L."/>
            <person name="Sawicki J."/>
            <person name="Karawczyk K."/>
            <person name="Piernik-Szablinska J."/>
            <person name="Szczecinska M."/>
            <person name="Mazdziarz M."/>
        </authorList>
    </citation>
    <scope>NUCLEOTIDE SEQUENCE [LARGE SCALE GENOMIC DNA]</scope>
    <source>
        <strain evidence="3">Rf_01</strain>
        <tissue evidence="3">Aerial parts of the thallus</tissue>
    </source>
</reference>
<keyword evidence="4" id="KW-1185">Reference proteome</keyword>
<evidence type="ECO:0000313" key="4">
    <source>
        <dbReference type="Proteomes" id="UP001605036"/>
    </source>
</evidence>